<dbReference type="PANTHER" id="PTHR24421:SF10">
    <property type="entry name" value="NITRATE_NITRITE SENSOR PROTEIN NARQ"/>
    <property type="match status" value="1"/>
</dbReference>
<evidence type="ECO:0000256" key="9">
    <source>
        <dbReference type="SAM" id="Phobius"/>
    </source>
</evidence>
<evidence type="ECO:0000259" key="10">
    <source>
        <dbReference type="SMART" id="SM00387"/>
    </source>
</evidence>
<comment type="caution">
    <text evidence="11">The sequence shown here is derived from an EMBL/GenBank/DDBJ whole genome shotgun (WGS) entry which is preliminary data.</text>
</comment>
<name>A0A8J3UWD9_9ACTN</name>
<evidence type="ECO:0000256" key="1">
    <source>
        <dbReference type="ARBA" id="ARBA00000085"/>
    </source>
</evidence>
<dbReference type="InterPro" id="IPR055558">
    <property type="entry name" value="DUF7134"/>
</dbReference>
<evidence type="ECO:0000256" key="8">
    <source>
        <dbReference type="ARBA" id="ARBA00023012"/>
    </source>
</evidence>
<evidence type="ECO:0000313" key="12">
    <source>
        <dbReference type="Proteomes" id="UP000605992"/>
    </source>
</evidence>
<dbReference type="Gene3D" id="3.30.565.10">
    <property type="entry name" value="Histidine kinase-like ATPase, C-terminal domain"/>
    <property type="match status" value="1"/>
</dbReference>
<dbReference type="AlphaFoldDB" id="A0A8J3UWD9"/>
<dbReference type="GO" id="GO:0046983">
    <property type="term" value="F:protein dimerization activity"/>
    <property type="evidence" value="ECO:0007669"/>
    <property type="project" value="InterPro"/>
</dbReference>
<dbReference type="InterPro" id="IPR036890">
    <property type="entry name" value="HATPase_C_sf"/>
</dbReference>
<dbReference type="SUPFAM" id="SSF55874">
    <property type="entry name" value="ATPase domain of HSP90 chaperone/DNA topoisomerase II/histidine kinase"/>
    <property type="match status" value="1"/>
</dbReference>
<keyword evidence="9" id="KW-0812">Transmembrane</keyword>
<keyword evidence="6" id="KW-0418">Kinase</keyword>
<dbReference type="GO" id="GO:0000155">
    <property type="term" value="F:phosphorelay sensor kinase activity"/>
    <property type="evidence" value="ECO:0007669"/>
    <property type="project" value="InterPro"/>
</dbReference>
<dbReference type="Proteomes" id="UP000605992">
    <property type="component" value="Unassembled WGS sequence"/>
</dbReference>
<keyword evidence="12" id="KW-1185">Reference proteome</keyword>
<dbReference type="Pfam" id="PF02518">
    <property type="entry name" value="HATPase_c"/>
    <property type="match status" value="1"/>
</dbReference>
<dbReference type="InterPro" id="IPR050482">
    <property type="entry name" value="Sensor_HK_TwoCompSys"/>
</dbReference>
<dbReference type="InterPro" id="IPR003594">
    <property type="entry name" value="HATPase_dom"/>
</dbReference>
<proteinExistence type="predicted"/>
<evidence type="ECO:0000313" key="11">
    <source>
        <dbReference type="EMBL" id="GII51940.1"/>
    </source>
</evidence>
<dbReference type="Pfam" id="PF23539">
    <property type="entry name" value="DUF7134"/>
    <property type="match status" value="1"/>
</dbReference>
<feature type="transmembrane region" description="Helical" evidence="9">
    <location>
        <begin position="80"/>
        <end position="103"/>
    </location>
</feature>
<keyword evidence="3" id="KW-0597">Phosphoprotein</keyword>
<comment type="catalytic activity">
    <reaction evidence="1">
        <text>ATP + protein L-histidine = ADP + protein N-phospho-L-histidine.</text>
        <dbReference type="EC" id="2.7.13.3"/>
    </reaction>
</comment>
<keyword evidence="4" id="KW-0808">Transferase</keyword>
<accession>A0A8J3UWD9</accession>
<evidence type="ECO:0000256" key="2">
    <source>
        <dbReference type="ARBA" id="ARBA00012438"/>
    </source>
</evidence>
<keyword evidence="5" id="KW-0547">Nucleotide-binding</keyword>
<reference evidence="11" key="1">
    <citation type="submission" date="2021-01" db="EMBL/GenBank/DDBJ databases">
        <title>Whole genome shotgun sequence of Planotetraspora thailandica NBRC 104271.</title>
        <authorList>
            <person name="Komaki H."/>
            <person name="Tamura T."/>
        </authorList>
    </citation>
    <scope>NUCLEOTIDE SEQUENCE</scope>
    <source>
        <strain evidence="11">NBRC 104271</strain>
    </source>
</reference>
<feature type="domain" description="Histidine kinase/HSP90-like ATPase" evidence="10">
    <location>
        <begin position="307"/>
        <end position="396"/>
    </location>
</feature>
<dbReference type="Pfam" id="PF07730">
    <property type="entry name" value="HisKA_3"/>
    <property type="match status" value="1"/>
</dbReference>
<evidence type="ECO:0000256" key="3">
    <source>
        <dbReference type="ARBA" id="ARBA00022553"/>
    </source>
</evidence>
<dbReference type="Gene3D" id="1.20.5.1930">
    <property type="match status" value="1"/>
</dbReference>
<feature type="transmembrane region" description="Helical" evidence="9">
    <location>
        <begin position="148"/>
        <end position="168"/>
    </location>
</feature>
<keyword evidence="9" id="KW-0472">Membrane</keyword>
<dbReference type="InterPro" id="IPR011712">
    <property type="entry name" value="Sig_transdc_His_kin_sub3_dim/P"/>
</dbReference>
<feature type="transmembrane region" description="Helical" evidence="9">
    <location>
        <begin position="15"/>
        <end position="33"/>
    </location>
</feature>
<keyword evidence="7" id="KW-0067">ATP-binding</keyword>
<sequence>MQATPPLPLFKRVPPGAWTILTWCAGMVFTFLTRTKLPGEWVPAEHPAAQFYRLDGLTALALSTVIVLVAGGLLSRRPLAGVALLIVAAIIATTTLGAGEIPLPQYLAVDIALYFIASTRTRRTGVVAITMALVVLAGYIATRMAYGWPAGISTELAVAMTAVIAWLLGNSVRQAHEYAEGLRATAAAQAVTAERLRIARELHDMVAHSIGVIALQAGAARRVIDTQPERARDALGDIETAGRETLSGLRRMLGALRQPEPGRPPEDAPLQPALGLADVERLAAATTDAGVRVDVRWRGERRALPADIDMSAYRIIQEAITNVVRHAGAASCEVSIGYEEDELFIEVLDSGRGGTGDDGFGLAGMRERVGLLHGTLSAEPRPEGGFRVAARLPVPAGVR</sequence>
<dbReference type="CDD" id="cd16917">
    <property type="entry name" value="HATPase_UhpB-NarQ-NarX-like"/>
    <property type="match status" value="1"/>
</dbReference>
<dbReference type="GO" id="GO:0016020">
    <property type="term" value="C:membrane"/>
    <property type="evidence" value="ECO:0007669"/>
    <property type="project" value="InterPro"/>
</dbReference>
<feature type="transmembrane region" description="Helical" evidence="9">
    <location>
        <begin position="54"/>
        <end position="74"/>
    </location>
</feature>
<dbReference type="EMBL" id="BOOR01000004">
    <property type="protein sequence ID" value="GII51940.1"/>
    <property type="molecule type" value="Genomic_DNA"/>
</dbReference>
<protein>
    <recommendedName>
        <fullName evidence="2">histidine kinase</fullName>
        <ecNumber evidence="2">2.7.13.3</ecNumber>
    </recommendedName>
</protein>
<keyword evidence="9" id="KW-1133">Transmembrane helix</keyword>
<feature type="transmembrane region" description="Helical" evidence="9">
    <location>
        <begin position="124"/>
        <end position="142"/>
    </location>
</feature>
<keyword evidence="8" id="KW-0902">Two-component regulatory system</keyword>
<dbReference type="GO" id="GO:0005524">
    <property type="term" value="F:ATP binding"/>
    <property type="evidence" value="ECO:0007669"/>
    <property type="project" value="UniProtKB-KW"/>
</dbReference>
<dbReference type="RefSeq" id="WP_203942262.1">
    <property type="nucleotide sequence ID" value="NZ_BOOR01000004.1"/>
</dbReference>
<gene>
    <name evidence="11" type="ORF">Pth03_03290</name>
</gene>
<organism evidence="11 12">
    <name type="scientific">Planotetraspora thailandica</name>
    <dbReference type="NCBI Taxonomy" id="487172"/>
    <lineage>
        <taxon>Bacteria</taxon>
        <taxon>Bacillati</taxon>
        <taxon>Actinomycetota</taxon>
        <taxon>Actinomycetes</taxon>
        <taxon>Streptosporangiales</taxon>
        <taxon>Streptosporangiaceae</taxon>
        <taxon>Planotetraspora</taxon>
    </lineage>
</organism>
<dbReference type="PANTHER" id="PTHR24421">
    <property type="entry name" value="NITRATE/NITRITE SENSOR PROTEIN NARX-RELATED"/>
    <property type="match status" value="1"/>
</dbReference>
<evidence type="ECO:0000256" key="7">
    <source>
        <dbReference type="ARBA" id="ARBA00022840"/>
    </source>
</evidence>
<evidence type="ECO:0000256" key="6">
    <source>
        <dbReference type="ARBA" id="ARBA00022777"/>
    </source>
</evidence>
<evidence type="ECO:0000256" key="5">
    <source>
        <dbReference type="ARBA" id="ARBA00022741"/>
    </source>
</evidence>
<evidence type="ECO:0000256" key="4">
    <source>
        <dbReference type="ARBA" id="ARBA00022679"/>
    </source>
</evidence>
<dbReference type="SMART" id="SM00387">
    <property type="entry name" value="HATPase_c"/>
    <property type="match status" value="1"/>
</dbReference>
<dbReference type="EC" id="2.7.13.3" evidence="2"/>